<gene>
    <name evidence="1" type="ORF">H1R13_21590</name>
</gene>
<proteinExistence type="predicted"/>
<accession>A0A7X1I2D8</accession>
<dbReference type="Proteomes" id="UP000517694">
    <property type="component" value="Unassembled WGS sequence"/>
</dbReference>
<comment type="caution">
    <text evidence="1">The sequence shown here is derived from an EMBL/GenBank/DDBJ whole genome shotgun (WGS) entry which is preliminary data.</text>
</comment>
<dbReference type="EMBL" id="JACMHY010000008">
    <property type="protein sequence ID" value="MBC2867464.1"/>
    <property type="molecule type" value="Genomic_DNA"/>
</dbReference>
<protein>
    <submittedName>
        <fullName evidence="1">Uncharacterized protein</fullName>
    </submittedName>
</protein>
<name>A0A7X1I2D8_9ACTN</name>
<keyword evidence="2" id="KW-1185">Reference proteome</keyword>
<dbReference type="AlphaFoldDB" id="A0A7X1I2D8"/>
<evidence type="ECO:0000313" key="1">
    <source>
        <dbReference type="EMBL" id="MBC2867464.1"/>
    </source>
</evidence>
<sequence length="46" mass="4933">MHSDGVVDVGIVESFSCPFCGLSLSNREETATAGIESRTEAPAEFW</sequence>
<reference evidence="1 2" key="1">
    <citation type="submission" date="2020-08" db="EMBL/GenBank/DDBJ databases">
        <title>Whole-Genome Sequence of French Clinical Streptomyces mexicanus Strain Q0842.</title>
        <authorList>
            <person name="Boxberger M."/>
            <person name="La Scola B."/>
        </authorList>
    </citation>
    <scope>NUCLEOTIDE SEQUENCE [LARGE SCALE GENOMIC DNA]</scope>
    <source>
        <strain evidence="1 2">Marseille-Q0842</strain>
    </source>
</reference>
<dbReference type="RefSeq" id="WP_185947852.1">
    <property type="nucleotide sequence ID" value="NZ_JACMHY010000008.1"/>
</dbReference>
<organism evidence="1 2">
    <name type="scientific">Streptomyces mexicanus</name>
    <dbReference type="NCBI Taxonomy" id="178566"/>
    <lineage>
        <taxon>Bacteria</taxon>
        <taxon>Bacillati</taxon>
        <taxon>Actinomycetota</taxon>
        <taxon>Actinomycetes</taxon>
        <taxon>Kitasatosporales</taxon>
        <taxon>Streptomycetaceae</taxon>
        <taxon>Streptomyces</taxon>
    </lineage>
</organism>
<evidence type="ECO:0000313" key="2">
    <source>
        <dbReference type="Proteomes" id="UP000517694"/>
    </source>
</evidence>